<organism evidence="1 2">
    <name type="scientific">Gordonia asplenii</name>
    <dbReference type="NCBI Taxonomy" id="2725283"/>
    <lineage>
        <taxon>Bacteria</taxon>
        <taxon>Bacillati</taxon>
        <taxon>Actinomycetota</taxon>
        <taxon>Actinomycetes</taxon>
        <taxon>Mycobacteriales</taxon>
        <taxon>Gordoniaceae</taxon>
        <taxon>Gordonia</taxon>
    </lineage>
</organism>
<sequence>MTSEVPQQDSFDVGQLWYSFDDDHWEWSDEVARMRRYTSADAGEPIGTTGYYIVLSDHKVLAEAADVVHDELRRTVHEQVEEALAHR</sequence>
<gene>
    <name evidence="1" type="ORF">HH308_11490</name>
</gene>
<protein>
    <submittedName>
        <fullName evidence="1">Uncharacterized protein</fullName>
    </submittedName>
</protein>
<evidence type="ECO:0000313" key="2">
    <source>
        <dbReference type="Proteomes" id="UP000550729"/>
    </source>
</evidence>
<reference evidence="1 2" key="1">
    <citation type="submission" date="2020-04" db="EMBL/GenBank/DDBJ databases">
        <title>Gordonia sp. nov. TBRC 11910.</title>
        <authorList>
            <person name="Suriyachadkun C."/>
        </authorList>
    </citation>
    <scope>NUCLEOTIDE SEQUENCE [LARGE SCALE GENOMIC DNA]</scope>
    <source>
        <strain evidence="1 2">TBRC 11910</strain>
    </source>
</reference>
<evidence type="ECO:0000313" key="1">
    <source>
        <dbReference type="EMBL" id="NMO01834.1"/>
    </source>
</evidence>
<accession>A0A848KS98</accession>
<comment type="caution">
    <text evidence="1">The sequence shown here is derived from an EMBL/GenBank/DDBJ whole genome shotgun (WGS) entry which is preliminary data.</text>
</comment>
<dbReference type="RefSeq" id="WP_170194343.1">
    <property type="nucleotide sequence ID" value="NZ_JABBNB010000010.1"/>
</dbReference>
<name>A0A848KS98_9ACTN</name>
<proteinExistence type="predicted"/>
<dbReference type="Proteomes" id="UP000550729">
    <property type="component" value="Unassembled WGS sequence"/>
</dbReference>
<keyword evidence="2" id="KW-1185">Reference proteome</keyword>
<dbReference type="AlphaFoldDB" id="A0A848KS98"/>
<dbReference type="EMBL" id="JABBNB010000010">
    <property type="protein sequence ID" value="NMO01834.1"/>
    <property type="molecule type" value="Genomic_DNA"/>
</dbReference>